<evidence type="ECO:0000313" key="1">
    <source>
        <dbReference type="EMBL" id="KAF4139698.1"/>
    </source>
</evidence>
<dbReference type="AlphaFoldDB" id="A0A8S9UMV5"/>
<accession>A0A8S9UMV5</accession>
<evidence type="ECO:0000313" key="2">
    <source>
        <dbReference type="Proteomes" id="UP000704712"/>
    </source>
</evidence>
<comment type="caution">
    <text evidence="1">The sequence shown here is derived from an EMBL/GenBank/DDBJ whole genome shotgun (WGS) entry which is preliminary data.</text>
</comment>
<gene>
    <name evidence="1" type="ORF">GN958_ATG11183</name>
</gene>
<dbReference type="EMBL" id="JAACNO010001551">
    <property type="protein sequence ID" value="KAF4139698.1"/>
    <property type="molecule type" value="Genomic_DNA"/>
</dbReference>
<dbReference type="Proteomes" id="UP000704712">
    <property type="component" value="Unassembled WGS sequence"/>
</dbReference>
<organism evidence="1 2">
    <name type="scientific">Phytophthora infestans</name>
    <name type="common">Potato late blight agent</name>
    <name type="synonym">Botrytis infestans</name>
    <dbReference type="NCBI Taxonomy" id="4787"/>
    <lineage>
        <taxon>Eukaryota</taxon>
        <taxon>Sar</taxon>
        <taxon>Stramenopiles</taxon>
        <taxon>Oomycota</taxon>
        <taxon>Peronosporomycetes</taxon>
        <taxon>Peronosporales</taxon>
        <taxon>Peronosporaceae</taxon>
        <taxon>Phytophthora</taxon>
    </lineage>
</organism>
<sequence>MLAEENIEEESDKGNLNVQINVSRPLPLTFNIADFRRVVGLSSINRLTSGVFASFVPPLGPSEDVEDVNHVTNLRLNDLG</sequence>
<name>A0A8S9UMV5_PHYIN</name>
<protein>
    <submittedName>
        <fullName evidence="1">Uncharacterized protein</fullName>
    </submittedName>
</protein>
<proteinExistence type="predicted"/>
<reference evidence="1" key="1">
    <citation type="submission" date="2020-03" db="EMBL/GenBank/DDBJ databases">
        <title>Hybrid Assembly of Korean Phytophthora infestans isolates.</title>
        <authorList>
            <person name="Prokchorchik M."/>
            <person name="Lee Y."/>
            <person name="Seo J."/>
            <person name="Cho J.-H."/>
            <person name="Park Y.-E."/>
            <person name="Jang D.-C."/>
            <person name="Im J.-S."/>
            <person name="Choi J.-G."/>
            <person name="Park H.-J."/>
            <person name="Lee G.-B."/>
            <person name="Lee Y.-G."/>
            <person name="Hong S.-Y."/>
            <person name="Cho K."/>
            <person name="Sohn K.H."/>
        </authorList>
    </citation>
    <scope>NUCLEOTIDE SEQUENCE</scope>
    <source>
        <strain evidence="1">KR_2_A2</strain>
    </source>
</reference>